<feature type="transmembrane region" description="Helical" evidence="6">
    <location>
        <begin position="18"/>
        <end position="39"/>
    </location>
</feature>
<dbReference type="Proteomes" id="UP000663440">
    <property type="component" value="Chromosome"/>
</dbReference>
<keyword evidence="8" id="KW-1185">Reference proteome</keyword>
<reference evidence="7 8" key="1">
    <citation type="submission" date="2021-03" db="EMBL/GenBank/DDBJ databases">
        <title>Flavobacterium kribbensis sp. nov, an endophytic bacteria, isolated from soybean.</title>
        <authorList>
            <person name="Lee J."/>
            <person name="Seo J."/>
        </authorList>
    </citation>
    <scope>NUCLEOTIDE SEQUENCE [LARGE SCALE GENOMIC DNA]</scope>
    <source>
        <strain evidence="7 8">BB8</strain>
    </source>
</reference>
<sequence length="423" mass="48785">MFKTNYQNIIQNNRIRNFVIYGIGQIVNLVSPLLVMPYLVMICEKEGLGKIGVGFSFALVLNVLIDYGSYINGTKEISINRNNPEIIKKKIVSIYVMKLFLLVILIFTAFLVISFIPFFNKEQAVFIFSFLYVIGQLINPTWIFQGLENYKWISFINIISKAIYVAGIFIFIHKKDDYIYANAYLGLGLIISSLIGLISLIKKYNLRFYHNVNQDALRLLKEEFSLTFSQLFLSFYQYLPIMIISYVGGNGMAGQYRIIEQIVMTFRSYLQMFFNFIYADVCLQIHMSLKNGISNWLKYNGFNYLFVLFLVIIAFVLTEPILLYFNIPSNELESMTFFFRLGLIIPVFMAISFALKQLLFALDKNKVYINITIGSSIFSLLVFFLLVKNIGLQGAFLATISIELMVIVLYGIVLKPIIRLSKE</sequence>
<evidence type="ECO:0000256" key="2">
    <source>
        <dbReference type="ARBA" id="ARBA00022475"/>
    </source>
</evidence>
<accession>A0ABX7QLR3</accession>
<protein>
    <submittedName>
        <fullName evidence="7">Oligosaccharide flippase family protein</fullName>
    </submittedName>
</protein>
<name>A0ABX7QLR3_9FLAO</name>
<evidence type="ECO:0000313" key="7">
    <source>
        <dbReference type="EMBL" id="QSW91314.1"/>
    </source>
</evidence>
<dbReference type="EMBL" id="CP071448">
    <property type="protein sequence ID" value="QSW91314.1"/>
    <property type="molecule type" value="Genomic_DNA"/>
</dbReference>
<dbReference type="InterPro" id="IPR050833">
    <property type="entry name" value="Poly_Biosynth_Transport"/>
</dbReference>
<feature type="transmembrane region" description="Helical" evidence="6">
    <location>
        <begin position="228"/>
        <end position="249"/>
    </location>
</feature>
<gene>
    <name evidence="7" type="ORF">J0383_11045</name>
</gene>
<keyword evidence="4 6" id="KW-1133">Transmembrane helix</keyword>
<keyword evidence="2" id="KW-1003">Cell membrane</keyword>
<evidence type="ECO:0000256" key="4">
    <source>
        <dbReference type="ARBA" id="ARBA00022989"/>
    </source>
</evidence>
<dbReference type="Pfam" id="PF01943">
    <property type="entry name" value="Polysacc_synt"/>
    <property type="match status" value="1"/>
</dbReference>
<feature type="transmembrane region" description="Helical" evidence="6">
    <location>
        <begin position="337"/>
        <end position="355"/>
    </location>
</feature>
<dbReference type="RefSeq" id="WP_207298433.1">
    <property type="nucleotide sequence ID" value="NZ_CP071448.1"/>
</dbReference>
<proteinExistence type="predicted"/>
<dbReference type="PANTHER" id="PTHR30250:SF11">
    <property type="entry name" value="O-ANTIGEN TRANSPORTER-RELATED"/>
    <property type="match status" value="1"/>
</dbReference>
<feature type="transmembrane region" description="Helical" evidence="6">
    <location>
        <begin position="301"/>
        <end position="325"/>
    </location>
</feature>
<comment type="subcellular location">
    <subcellularLocation>
        <location evidence="1">Cell membrane</location>
        <topology evidence="1">Multi-pass membrane protein</topology>
    </subcellularLocation>
</comment>
<organism evidence="7 8">
    <name type="scientific">Flavobacterium endoglycinae</name>
    <dbReference type="NCBI Taxonomy" id="2816357"/>
    <lineage>
        <taxon>Bacteria</taxon>
        <taxon>Pseudomonadati</taxon>
        <taxon>Bacteroidota</taxon>
        <taxon>Flavobacteriia</taxon>
        <taxon>Flavobacteriales</taxon>
        <taxon>Flavobacteriaceae</taxon>
        <taxon>Flavobacterium</taxon>
    </lineage>
</organism>
<dbReference type="PANTHER" id="PTHR30250">
    <property type="entry name" value="PST FAMILY PREDICTED COLANIC ACID TRANSPORTER"/>
    <property type="match status" value="1"/>
</dbReference>
<feature type="transmembrane region" description="Helical" evidence="6">
    <location>
        <begin position="178"/>
        <end position="201"/>
    </location>
</feature>
<evidence type="ECO:0000256" key="1">
    <source>
        <dbReference type="ARBA" id="ARBA00004651"/>
    </source>
</evidence>
<feature type="transmembrane region" description="Helical" evidence="6">
    <location>
        <begin position="367"/>
        <end position="387"/>
    </location>
</feature>
<keyword evidence="5 6" id="KW-0472">Membrane</keyword>
<feature type="transmembrane region" description="Helical" evidence="6">
    <location>
        <begin position="92"/>
        <end position="119"/>
    </location>
</feature>
<evidence type="ECO:0000256" key="5">
    <source>
        <dbReference type="ARBA" id="ARBA00023136"/>
    </source>
</evidence>
<feature type="transmembrane region" description="Helical" evidence="6">
    <location>
        <begin position="51"/>
        <end position="71"/>
    </location>
</feature>
<feature type="transmembrane region" description="Helical" evidence="6">
    <location>
        <begin position="393"/>
        <end position="413"/>
    </location>
</feature>
<keyword evidence="3 6" id="KW-0812">Transmembrane</keyword>
<evidence type="ECO:0000256" key="6">
    <source>
        <dbReference type="SAM" id="Phobius"/>
    </source>
</evidence>
<evidence type="ECO:0000313" key="8">
    <source>
        <dbReference type="Proteomes" id="UP000663440"/>
    </source>
</evidence>
<dbReference type="InterPro" id="IPR002797">
    <property type="entry name" value="Polysacc_synth"/>
</dbReference>
<feature type="transmembrane region" description="Helical" evidence="6">
    <location>
        <begin position="152"/>
        <end position="172"/>
    </location>
</feature>
<evidence type="ECO:0000256" key="3">
    <source>
        <dbReference type="ARBA" id="ARBA00022692"/>
    </source>
</evidence>